<reference evidence="1" key="1">
    <citation type="submission" date="2020-06" db="EMBL/GenBank/DDBJ databases">
        <title>Genomic insights into acetone-butanol-ethanol (ABE) fermentation by sequencing solventogenic clostridia strains.</title>
        <authorList>
            <person name="Brown S."/>
        </authorList>
    </citation>
    <scope>NUCLEOTIDE SEQUENCE</scope>
    <source>
        <strain evidence="1">DJ123</strain>
    </source>
</reference>
<dbReference type="Proteomes" id="UP000822184">
    <property type="component" value="Unassembled WGS sequence"/>
</dbReference>
<accession>A0AAE5LNR3</accession>
<dbReference type="AlphaFoldDB" id="A0AAE5LNR3"/>
<comment type="caution">
    <text evidence="1">The sequence shown here is derived from an EMBL/GenBank/DDBJ whole genome shotgun (WGS) entry which is preliminary data.</text>
</comment>
<evidence type="ECO:0000313" key="1">
    <source>
        <dbReference type="EMBL" id="NSB12870.1"/>
    </source>
</evidence>
<sequence>MYNNNEILDIEKAISEEDIKYVEIFRRVFE</sequence>
<organism evidence="1 2">
    <name type="scientific">Clostridium beijerinckii</name>
    <name type="common">Clostridium MP</name>
    <dbReference type="NCBI Taxonomy" id="1520"/>
    <lineage>
        <taxon>Bacteria</taxon>
        <taxon>Bacillati</taxon>
        <taxon>Bacillota</taxon>
        <taxon>Clostridia</taxon>
        <taxon>Eubacteriales</taxon>
        <taxon>Clostridiaceae</taxon>
        <taxon>Clostridium</taxon>
    </lineage>
</organism>
<proteinExistence type="predicted"/>
<evidence type="ECO:0000313" key="2">
    <source>
        <dbReference type="Proteomes" id="UP000822184"/>
    </source>
</evidence>
<protein>
    <submittedName>
        <fullName evidence="1">Uncharacterized protein</fullName>
    </submittedName>
</protein>
<dbReference type="EMBL" id="JABTDW010000001">
    <property type="protein sequence ID" value="NSB12870.1"/>
    <property type="molecule type" value="Genomic_DNA"/>
</dbReference>
<name>A0AAE5LNR3_CLOBE</name>
<gene>
    <name evidence="1" type="ORF">BCD95_001129</name>
</gene>